<gene>
    <name evidence="2" type="ORF">BDU57DRAFT_579124</name>
</gene>
<dbReference type="EMBL" id="ML979137">
    <property type="protein sequence ID" value="KAF1914705.1"/>
    <property type="molecule type" value="Genomic_DNA"/>
</dbReference>
<evidence type="ECO:0000313" key="2">
    <source>
        <dbReference type="EMBL" id="KAF1914705.1"/>
    </source>
</evidence>
<protein>
    <submittedName>
        <fullName evidence="2">Uncharacterized protein</fullName>
    </submittedName>
</protein>
<feature type="transmembrane region" description="Helical" evidence="1">
    <location>
        <begin position="15"/>
        <end position="33"/>
    </location>
</feature>
<accession>A0A6A5QGL4</accession>
<keyword evidence="1" id="KW-0472">Membrane</keyword>
<evidence type="ECO:0000313" key="3">
    <source>
        <dbReference type="Proteomes" id="UP000800096"/>
    </source>
</evidence>
<keyword evidence="3" id="KW-1185">Reference proteome</keyword>
<reference evidence="2" key="1">
    <citation type="journal article" date="2020" name="Stud. Mycol.">
        <title>101 Dothideomycetes genomes: a test case for predicting lifestyles and emergence of pathogens.</title>
        <authorList>
            <person name="Haridas S."/>
            <person name="Albert R."/>
            <person name="Binder M."/>
            <person name="Bloem J."/>
            <person name="Labutti K."/>
            <person name="Salamov A."/>
            <person name="Andreopoulos B."/>
            <person name="Baker S."/>
            <person name="Barry K."/>
            <person name="Bills G."/>
            <person name="Bluhm B."/>
            <person name="Cannon C."/>
            <person name="Castanera R."/>
            <person name="Culley D."/>
            <person name="Daum C."/>
            <person name="Ezra D."/>
            <person name="Gonzalez J."/>
            <person name="Henrissat B."/>
            <person name="Kuo A."/>
            <person name="Liang C."/>
            <person name="Lipzen A."/>
            <person name="Lutzoni F."/>
            <person name="Magnuson J."/>
            <person name="Mondo S."/>
            <person name="Nolan M."/>
            <person name="Ohm R."/>
            <person name="Pangilinan J."/>
            <person name="Park H.-J."/>
            <person name="Ramirez L."/>
            <person name="Alfaro M."/>
            <person name="Sun H."/>
            <person name="Tritt A."/>
            <person name="Yoshinaga Y."/>
            <person name="Zwiers L.-H."/>
            <person name="Turgeon B."/>
            <person name="Goodwin S."/>
            <person name="Spatafora J."/>
            <person name="Crous P."/>
            <person name="Grigoriev I."/>
        </authorList>
    </citation>
    <scope>NUCLEOTIDE SEQUENCE</scope>
    <source>
        <strain evidence="2">HMLAC05119</strain>
    </source>
</reference>
<organism evidence="2 3">
    <name type="scientific">Ampelomyces quisqualis</name>
    <name type="common">Powdery mildew agent</name>
    <dbReference type="NCBI Taxonomy" id="50730"/>
    <lineage>
        <taxon>Eukaryota</taxon>
        <taxon>Fungi</taxon>
        <taxon>Dikarya</taxon>
        <taxon>Ascomycota</taxon>
        <taxon>Pezizomycotina</taxon>
        <taxon>Dothideomycetes</taxon>
        <taxon>Pleosporomycetidae</taxon>
        <taxon>Pleosporales</taxon>
        <taxon>Pleosporineae</taxon>
        <taxon>Phaeosphaeriaceae</taxon>
        <taxon>Ampelomyces</taxon>
    </lineage>
</organism>
<keyword evidence="1" id="KW-1133">Transmembrane helix</keyword>
<dbReference type="AlphaFoldDB" id="A0A6A5QGL4"/>
<proteinExistence type="predicted"/>
<keyword evidence="1" id="KW-0812">Transmembrane</keyword>
<name>A0A6A5QGL4_AMPQU</name>
<evidence type="ECO:0000256" key="1">
    <source>
        <dbReference type="SAM" id="Phobius"/>
    </source>
</evidence>
<dbReference type="Proteomes" id="UP000800096">
    <property type="component" value="Unassembled WGS sequence"/>
</dbReference>
<sequence>MLHYMVSLSPLEGKTKALLTIIFLIHLILMIHNRHEVQIARIRIQAQTDQRGDSSGLVDKTKYPGLLVFELDKVFVGADDLVGFVDREGEDLGQCKLLACYF</sequence>